<dbReference type="EMBL" id="FNQC01000002">
    <property type="protein sequence ID" value="SDY68355.1"/>
    <property type="molecule type" value="Genomic_DNA"/>
</dbReference>
<dbReference type="Proteomes" id="UP000199663">
    <property type="component" value="Unassembled WGS sequence"/>
</dbReference>
<evidence type="ECO:0000313" key="2">
    <source>
        <dbReference type="Proteomes" id="UP000199663"/>
    </source>
</evidence>
<comment type="caution">
    <text evidence="1">The sequence shown here is derived from an EMBL/GenBank/DDBJ whole genome shotgun (WGS) entry which is preliminary data.</text>
</comment>
<name>A0A1H3LX31_9BACT</name>
<reference evidence="1 2" key="1">
    <citation type="submission" date="2016-10" db="EMBL/GenBank/DDBJ databases">
        <authorList>
            <person name="Varghese N."/>
            <person name="Submissions S."/>
        </authorList>
    </citation>
    <scope>NUCLEOTIDE SEQUENCE [LARGE SCALE GENOMIC DNA]</scope>
    <source>
        <strain evidence="1 2">DSM 17997</strain>
    </source>
</reference>
<organism evidence="1 2">
    <name type="scientific">Rhodonellum ikkaensis</name>
    <dbReference type="NCBI Taxonomy" id="336829"/>
    <lineage>
        <taxon>Bacteria</taxon>
        <taxon>Pseudomonadati</taxon>
        <taxon>Bacteroidota</taxon>
        <taxon>Cytophagia</taxon>
        <taxon>Cytophagales</taxon>
        <taxon>Cytophagaceae</taxon>
        <taxon>Rhodonellum</taxon>
    </lineage>
</organism>
<protein>
    <recommendedName>
        <fullName evidence="3">Neutral/alkaline non-lysosomal ceramidase N-terminal domain-containing protein</fullName>
    </recommendedName>
</protein>
<keyword evidence="2" id="KW-1185">Reference proteome</keyword>
<evidence type="ECO:0008006" key="3">
    <source>
        <dbReference type="Google" id="ProtNLM"/>
    </source>
</evidence>
<accession>A0A1H3LX31</accession>
<sequence length="435" mass="49238">MAWILGTMAILVLLTITWVDWEDYREKDYYTETMSDLQELQFNSSASDTWMVGWSTINATPEQPTALVGYRPRGNYEFVLDSSYVKTLVLGNGKKNVAILNYELLIVHPYLSKRIQAAIRSENLPIDFVYFTATHTHSGHGGYIPGLMGKLAFGGFDETIVSLLEQKTIVGIKSALATQDTAVLHYQMANADSLVANRFKPEDPTDPFVRQLVFEKRNGQKGTFLTYSAHPTILSSKYMGLSGDYPFYFNKALEQNGYVFSLFAAGTVGSHRPVANGNQPEDVKQYALDLNKKLPNQSEKPKRINKAKILTACLPIELREVHYRLSDNIRLRPWIFNWAFGETNAHFDILVLGNTLLIGSSGEISGVFYDKWEKKAAELGLNLIITSFNGGYIGYITPDKYYQEKYHEVRDMNWFGPYNGAYFDEIIGALIEKQQ</sequence>
<proteinExistence type="predicted"/>
<evidence type="ECO:0000313" key="1">
    <source>
        <dbReference type="EMBL" id="SDY68355.1"/>
    </source>
</evidence>
<gene>
    <name evidence="1" type="ORF">SAMN05444412_102224</name>
</gene>